<dbReference type="Pfam" id="PF13913">
    <property type="entry name" value="zf-C2HC_2"/>
    <property type="match status" value="2"/>
</dbReference>
<comment type="similarity">
    <text evidence="1">Belongs to the ZC2HC1 family.</text>
</comment>
<dbReference type="Gene3D" id="3.30.160.60">
    <property type="entry name" value="Classic Zinc Finger"/>
    <property type="match status" value="2"/>
</dbReference>
<dbReference type="GO" id="GO:0008270">
    <property type="term" value="F:zinc ion binding"/>
    <property type="evidence" value="ECO:0007669"/>
    <property type="project" value="UniProtKB-KW"/>
</dbReference>
<sequence>MASRLAQMQARFQQKQMQEKEEKLLKLYENQQQRTIERVSRGSAGSDGTITTTTTTTATNLTAIQGGKVRQMFDERRQKAGIDRSYPLEPLKQKSNNIAKSTPDKNRNIVTKTTVKSTVQKSLKTIKNGKPGINKREVIESTYTNENGNEHFEEQRHNYENEANDLIKQDNDLVNLMNNHNLGNNIDDEEMPNIGLDEVDEPIFIGKLSNVGGVLPSQVETNRKAEQKNSVLRPSRKPITSQLQQKKPTAQKPTSKPKQANSKGTPTGELKTSVQSNTSVKNTPPTAQKPTSKPKQANSKGTPTGELKTSVQSNTSVKNTPVSPSKLNMSAKRPSNERVPSTNRPSARQTPRGPPSAATKDDLSTCKFCNRRFAPDRLQIHEDICARTGKKKRRTYDALKHRVQGTELEPFARKAIKVQQKISKPGSAKKSNWRQTHNEFISSIRAAKMAQAHLAKGGKLADLPPPPPSSNPDYVQCPHCGRRFNETAAARHIPKCATYEFNKSKGPVAKPGQKVASRTQYR</sequence>
<dbReference type="Proteomes" id="UP001458880">
    <property type="component" value="Unassembled WGS sequence"/>
</dbReference>
<feature type="compositionally biased region" description="Polar residues" evidence="7">
    <location>
        <begin position="338"/>
        <end position="349"/>
    </location>
</feature>
<dbReference type="InterPro" id="IPR049899">
    <property type="entry name" value="Znf_C2HC_C3H"/>
</dbReference>
<organism evidence="9 10">
    <name type="scientific">Popillia japonica</name>
    <name type="common">Japanese beetle</name>
    <dbReference type="NCBI Taxonomy" id="7064"/>
    <lineage>
        <taxon>Eukaryota</taxon>
        <taxon>Metazoa</taxon>
        <taxon>Ecdysozoa</taxon>
        <taxon>Arthropoda</taxon>
        <taxon>Hexapoda</taxon>
        <taxon>Insecta</taxon>
        <taxon>Pterygota</taxon>
        <taxon>Neoptera</taxon>
        <taxon>Endopterygota</taxon>
        <taxon>Coleoptera</taxon>
        <taxon>Polyphaga</taxon>
        <taxon>Scarabaeiformia</taxon>
        <taxon>Scarabaeidae</taxon>
        <taxon>Rutelinae</taxon>
        <taxon>Popillia</taxon>
    </lineage>
</organism>
<comment type="caution">
    <text evidence="9">The sequence shown here is derived from an EMBL/GenBank/DDBJ whole genome shotgun (WGS) entry which is preliminary data.</text>
</comment>
<feature type="domain" description="C2HC/C3H-type" evidence="8">
    <location>
        <begin position="362"/>
        <end position="391"/>
    </location>
</feature>
<feature type="region of interest" description="Disordered" evidence="7">
    <location>
        <begin position="219"/>
        <end position="362"/>
    </location>
</feature>
<evidence type="ECO:0000256" key="6">
    <source>
        <dbReference type="PROSITE-ProRule" id="PRU01371"/>
    </source>
</evidence>
<evidence type="ECO:0000259" key="8">
    <source>
        <dbReference type="PROSITE" id="PS52027"/>
    </source>
</evidence>
<evidence type="ECO:0000256" key="1">
    <source>
        <dbReference type="ARBA" id="ARBA00010843"/>
    </source>
</evidence>
<evidence type="ECO:0000256" key="7">
    <source>
        <dbReference type="SAM" id="MobiDB-lite"/>
    </source>
</evidence>
<keyword evidence="10" id="KW-1185">Reference proteome</keyword>
<feature type="domain" description="C2HC/C3H-type" evidence="8">
    <location>
        <begin position="473"/>
        <end position="502"/>
    </location>
</feature>
<evidence type="ECO:0000256" key="2">
    <source>
        <dbReference type="ARBA" id="ARBA00022723"/>
    </source>
</evidence>
<evidence type="ECO:0000256" key="5">
    <source>
        <dbReference type="ARBA" id="ARBA00023054"/>
    </source>
</evidence>
<dbReference type="PANTHER" id="PTHR14649">
    <property type="entry name" value="ZINC FINGER C2HC DOMAIN-CONTAINING PROTEIN 1C"/>
    <property type="match status" value="1"/>
</dbReference>
<dbReference type="PANTHER" id="PTHR14649:SF1">
    <property type="entry name" value="ZINC FINGER C2HC DOMAIN-CONTAINING PROTEIN 1C"/>
    <property type="match status" value="1"/>
</dbReference>
<evidence type="ECO:0000256" key="3">
    <source>
        <dbReference type="ARBA" id="ARBA00022771"/>
    </source>
</evidence>
<evidence type="ECO:0000313" key="10">
    <source>
        <dbReference type="Proteomes" id="UP001458880"/>
    </source>
</evidence>
<keyword evidence="4" id="KW-0862">Zinc</keyword>
<protein>
    <recommendedName>
        <fullName evidence="8">C2HC/C3H-type domain-containing protein</fullName>
    </recommendedName>
</protein>
<evidence type="ECO:0000313" key="9">
    <source>
        <dbReference type="EMBL" id="KAK9751762.1"/>
    </source>
</evidence>
<keyword evidence="5" id="KW-0175">Coiled coil</keyword>
<dbReference type="PROSITE" id="PS52027">
    <property type="entry name" value="ZF_C2HC_C3H"/>
    <property type="match status" value="2"/>
</dbReference>
<accession>A0AAW1MZR7</accession>
<keyword evidence="3 6" id="KW-0863">Zinc-finger</keyword>
<name>A0AAW1MZR7_POPJA</name>
<dbReference type="InterPro" id="IPR026104">
    <property type="entry name" value="ZNF_C2HC_dom_1C"/>
</dbReference>
<feature type="compositionally biased region" description="Polar residues" evidence="7">
    <location>
        <begin position="228"/>
        <end position="328"/>
    </location>
</feature>
<evidence type="ECO:0000256" key="4">
    <source>
        <dbReference type="ARBA" id="ARBA00022833"/>
    </source>
</evidence>
<gene>
    <name evidence="9" type="ORF">QE152_g4644</name>
</gene>
<feature type="region of interest" description="Disordered" evidence="7">
    <location>
        <begin position="502"/>
        <end position="522"/>
    </location>
</feature>
<dbReference type="EMBL" id="JASPKY010000025">
    <property type="protein sequence ID" value="KAK9751762.1"/>
    <property type="molecule type" value="Genomic_DNA"/>
</dbReference>
<proteinExistence type="inferred from homology"/>
<reference evidence="9 10" key="1">
    <citation type="journal article" date="2024" name="BMC Genomics">
        <title>De novo assembly and annotation of Popillia japonica's genome with initial clues to its potential as an invasive pest.</title>
        <authorList>
            <person name="Cucini C."/>
            <person name="Boschi S."/>
            <person name="Funari R."/>
            <person name="Cardaioli E."/>
            <person name="Iannotti N."/>
            <person name="Marturano G."/>
            <person name="Paoli F."/>
            <person name="Bruttini M."/>
            <person name="Carapelli A."/>
            <person name="Frati F."/>
            <person name="Nardi F."/>
        </authorList>
    </citation>
    <scope>NUCLEOTIDE SEQUENCE [LARGE SCALE GENOMIC DNA]</scope>
    <source>
        <strain evidence="9">DMR45628</strain>
    </source>
</reference>
<keyword evidence="2" id="KW-0479">Metal-binding</keyword>
<dbReference type="AlphaFoldDB" id="A0AAW1MZR7"/>